<dbReference type="PANTHER" id="PTHR42951">
    <property type="entry name" value="METALLO-BETA-LACTAMASE DOMAIN-CONTAINING"/>
    <property type="match status" value="1"/>
</dbReference>
<reference evidence="2" key="1">
    <citation type="submission" date="2020-07" db="EMBL/GenBank/DDBJ databases">
        <authorList>
            <person name="Pettersson B.M.F."/>
            <person name="Behra P.R.K."/>
            <person name="Ramesh M."/>
            <person name="Das S."/>
            <person name="Dasgupta S."/>
            <person name="Kirsebom L.A."/>
        </authorList>
    </citation>
    <scope>NUCLEOTIDE SEQUENCE</scope>
    <source>
        <strain evidence="2">DSM 44838</strain>
    </source>
</reference>
<keyword evidence="3" id="KW-1185">Reference proteome</keyword>
<proteinExistence type="predicted"/>
<dbReference type="Gene3D" id="3.60.15.10">
    <property type="entry name" value="Ribonuclease Z/Hydroxyacylglutathione hydrolase-like"/>
    <property type="match status" value="1"/>
</dbReference>
<dbReference type="InterPro" id="IPR050855">
    <property type="entry name" value="NDM-1-like"/>
</dbReference>
<dbReference type="EMBL" id="JACKVK010000015">
    <property type="protein sequence ID" value="MCV7424503.1"/>
    <property type="molecule type" value="Genomic_DNA"/>
</dbReference>
<dbReference type="AlphaFoldDB" id="A0A9X2Z7R1"/>
<sequence length="230" mass="24632">MSANVIPIPLAMSNTFLLRGDRPILVDAGKPGEDDRLIAELARAGVKPEDLALIILTHGHTDHTGAARTFERFGVPIAIGAGDRDLLRNGKNGVLPATGAVGNVLRPSVKRMTCEGVTPQILVTEPLRLDEYGFGGEVLPVAGHTPGSCAVGLDSGEFIIGDLLRGGYCLGHLRPHRPLRHFYAEDVGEVRRALDGLLERDPRRFYVGHGGPGVDLASVRARIDKVAPHR</sequence>
<dbReference type="SMART" id="SM00849">
    <property type="entry name" value="Lactamase_B"/>
    <property type="match status" value="1"/>
</dbReference>
<comment type="caution">
    <text evidence="2">The sequence shown here is derived from an EMBL/GenBank/DDBJ whole genome shotgun (WGS) entry which is preliminary data.</text>
</comment>
<dbReference type="InterPro" id="IPR036866">
    <property type="entry name" value="RibonucZ/Hydroxyglut_hydro"/>
</dbReference>
<reference evidence="2" key="2">
    <citation type="journal article" date="2022" name="BMC Genomics">
        <title>Comparative genome analysis of mycobacteria focusing on tRNA and non-coding RNA.</title>
        <authorList>
            <person name="Behra P.R.K."/>
            <person name="Pettersson B.M.F."/>
            <person name="Ramesh M."/>
            <person name="Das S."/>
            <person name="Dasgupta S."/>
            <person name="Kirsebom L.A."/>
        </authorList>
    </citation>
    <scope>NUCLEOTIDE SEQUENCE</scope>
    <source>
        <strain evidence="2">DSM 44838</strain>
    </source>
</reference>
<gene>
    <name evidence="2" type="ORF">H7K45_28565</name>
</gene>
<dbReference type="InterPro" id="IPR001279">
    <property type="entry name" value="Metallo-B-lactamas"/>
</dbReference>
<dbReference type="SUPFAM" id="SSF56281">
    <property type="entry name" value="Metallo-hydrolase/oxidoreductase"/>
    <property type="match status" value="1"/>
</dbReference>
<name>A0A9X2Z7R1_9MYCO</name>
<dbReference type="Pfam" id="PF00753">
    <property type="entry name" value="Lactamase_B"/>
    <property type="match status" value="1"/>
</dbReference>
<evidence type="ECO:0000313" key="3">
    <source>
        <dbReference type="Proteomes" id="UP001141629"/>
    </source>
</evidence>
<dbReference type="Proteomes" id="UP001141629">
    <property type="component" value="Unassembled WGS sequence"/>
</dbReference>
<accession>A0A9X2Z7R1</accession>
<protein>
    <submittedName>
        <fullName evidence="2">MBL fold metallo-hydrolase</fullName>
    </submittedName>
</protein>
<dbReference type="PANTHER" id="PTHR42951:SF17">
    <property type="entry name" value="METALLO-BETA-LACTAMASE DOMAIN-CONTAINING PROTEIN"/>
    <property type="match status" value="1"/>
</dbReference>
<organism evidence="2 3">
    <name type="scientific">Mycobacterium yunnanensis</name>
    <dbReference type="NCBI Taxonomy" id="368477"/>
    <lineage>
        <taxon>Bacteria</taxon>
        <taxon>Bacillati</taxon>
        <taxon>Actinomycetota</taxon>
        <taxon>Actinomycetes</taxon>
        <taxon>Mycobacteriales</taxon>
        <taxon>Mycobacteriaceae</taxon>
        <taxon>Mycobacterium</taxon>
    </lineage>
</organism>
<feature type="domain" description="Metallo-beta-lactamase" evidence="1">
    <location>
        <begin position="12"/>
        <end position="209"/>
    </location>
</feature>
<evidence type="ECO:0000259" key="1">
    <source>
        <dbReference type="SMART" id="SM00849"/>
    </source>
</evidence>
<dbReference type="RefSeq" id="WP_263999570.1">
    <property type="nucleotide sequence ID" value="NZ_JACKVK010000015.1"/>
</dbReference>
<evidence type="ECO:0000313" key="2">
    <source>
        <dbReference type="EMBL" id="MCV7424503.1"/>
    </source>
</evidence>